<feature type="region of interest" description="Disordered" evidence="6">
    <location>
        <begin position="307"/>
        <end position="337"/>
    </location>
</feature>
<name>A0A7R7ZTT8_ASPCH</name>
<sequence length="1272" mass="141367">MESSAGSDRHMGGDGTGNIDTTPPVMKGSLRKMLSIPESLRILTDPAQDLFSLPTTFPCGLKLPQLSPDTTERVFPIRSVVSVDSSTPSSTLQTPSLESSERQISPFSEISSTFSTRDRSNSQPITPATDYTSYTSPTTENGMSGDRWGRGILASPGSSNRRDLSLANLQHIQQVDRTIETAHKLRDMLQESRNERAVYPFGALVVLEESEGRLVVHASSRNTREVIGYTPGELFALESFCNILRQDQKTTFLSHTKSIGEKCYNVEQHGPDVLDLTITTQNEEPKDFWCTIHANKDSTNYIICEIEPQQSSSDRPGDKDYPQSQRTQSKTWVSATPHEETDDAFEAFDVFRMLGQSKNGFEYSNILNAVSRIIQLTSTAQSVDMLFNRVVRILKELTGFNRATVYRFDSDWNGIAVADLADPALSEETCEDMHFLGSMFSEDLQTLHSRNKVRLSYNRRQNLPTGLVYRKPDSASQLDTSFCYLSMESPAPLEFLSRRPLEACVSIRINVFGKLWGLVSCKSYAQGARLLPPLQKLCWLISDTLSSNIERLSYTLPFQLVQQNSPREVDKRETVPGVDILSLFGADYAASSIMGETKILGRPFDSGEVLAIVEYMRARKLDTIAWSTDVNKDFQDLHYPPGFRYVSSLLFIPLSADARNFIVFFRTTQWREMTWVGCSNGPEPSCTHEKGHVPCRPDAWSAVDQGKASVLSLIYKTFAEVWQQKETAMQNTQLMKLLLANCAHEFRTPLNAIINYLEIALDGSLSQETRDNLSRSHSASKSLVYIINDLLDLTNAENGQSLIKDEVFDLSGTIKEATHIFGEEAKQKAVELNIVQHTDLPRVLGDQRRVRQVIMNLISNAVQHTTHGSVVIETCLTPDTTNSDTIGVEVAVHDTGSGMSQEAVEALFCELEEVSNEDYLQDSKCCRSKVDDTTGTKNVLGLGLALVARIVRTMDGRLTVKSEQGVGSSFKIKLRFPLPSEELAGTSDVGGRELRRQLPAVFEKSDINPAGPKCENECSSRYGETQGQKLSRANIDIAMSTGSSELVHQSVSPEHEQPDSAGTESSIINTPPSKPDTIHKNLSKPRDSVVISSDGVTKSDPDSTEQPAKPSSTAHPEPKSTLHVLVAEDDHINSAIVRKRLEKLGHTVHLTVNGKECATAYQERPDSFDAVLMDIQMPIVDGHGATKLIRDYEESCDRKIPIFAVSASLMEKDKQTYIDSGFDGWIMKPIDFQRLNHLLSGVYTEHIRNGEDSIYIPGKWENGGWFGKRDIA</sequence>
<dbReference type="Pfam" id="PF02518">
    <property type="entry name" value="HATPase_c"/>
    <property type="match status" value="1"/>
</dbReference>
<protein>
    <submittedName>
        <fullName evidence="10">Uncharacterized protein</fullName>
    </submittedName>
</protein>
<dbReference type="SMART" id="SM00387">
    <property type="entry name" value="HATPase_c"/>
    <property type="match status" value="1"/>
</dbReference>
<dbReference type="SUPFAM" id="SSF55781">
    <property type="entry name" value="GAF domain-like"/>
    <property type="match status" value="2"/>
</dbReference>
<dbReference type="InterPro" id="IPR043150">
    <property type="entry name" value="Phytochrome_PHY_sf"/>
</dbReference>
<dbReference type="PROSITE" id="PS50046">
    <property type="entry name" value="PHYTOCHROME_2"/>
    <property type="match status" value="1"/>
</dbReference>
<dbReference type="Gene3D" id="1.10.287.130">
    <property type="match status" value="1"/>
</dbReference>
<feature type="compositionally biased region" description="Basic and acidic residues" evidence="6">
    <location>
        <begin position="1076"/>
        <end position="1087"/>
    </location>
</feature>
<reference evidence="10" key="2">
    <citation type="submission" date="2021-02" db="EMBL/GenBank/DDBJ databases">
        <title>Aspergillus chevalieri M1 genome sequence.</title>
        <authorList>
            <person name="Kadooka C."/>
            <person name="Mori K."/>
            <person name="Futagami T."/>
        </authorList>
    </citation>
    <scope>NUCLEOTIDE SEQUENCE</scope>
    <source>
        <strain evidence="10">M1</strain>
    </source>
</reference>
<dbReference type="GO" id="GO:0000155">
    <property type="term" value="F:phosphorelay sensor kinase activity"/>
    <property type="evidence" value="ECO:0007669"/>
    <property type="project" value="InterPro"/>
</dbReference>
<dbReference type="EMBL" id="AP024423">
    <property type="protein sequence ID" value="BCR92822.1"/>
    <property type="molecule type" value="Genomic_DNA"/>
</dbReference>
<dbReference type="AlphaFoldDB" id="A0A7R7ZTT8"/>
<dbReference type="Gene3D" id="3.40.50.2300">
    <property type="match status" value="1"/>
</dbReference>
<dbReference type="Proteomes" id="UP000637239">
    <property type="component" value="Chromosome 8"/>
</dbReference>
<dbReference type="PRINTS" id="PR00344">
    <property type="entry name" value="BCTRLSENSOR"/>
</dbReference>
<organism evidence="10 11">
    <name type="scientific">Aspergillus chevalieri</name>
    <name type="common">Eurotium chevalieri</name>
    <dbReference type="NCBI Taxonomy" id="182096"/>
    <lineage>
        <taxon>Eukaryota</taxon>
        <taxon>Fungi</taxon>
        <taxon>Dikarya</taxon>
        <taxon>Ascomycota</taxon>
        <taxon>Pezizomycotina</taxon>
        <taxon>Eurotiomycetes</taxon>
        <taxon>Eurotiomycetidae</taxon>
        <taxon>Eurotiales</taxon>
        <taxon>Aspergillaceae</taxon>
        <taxon>Aspergillus</taxon>
        <taxon>Aspergillus subgen. Aspergillus</taxon>
    </lineage>
</organism>
<feature type="compositionally biased region" description="Polar residues" evidence="6">
    <location>
        <begin position="1060"/>
        <end position="1071"/>
    </location>
</feature>
<dbReference type="GO" id="GO:0006355">
    <property type="term" value="P:regulation of DNA-templated transcription"/>
    <property type="evidence" value="ECO:0007669"/>
    <property type="project" value="InterPro"/>
</dbReference>
<proteinExistence type="predicted"/>
<feature type="domain" description="Histidine kinase" evidence="8">
    <location>
        <begin position="741"/>
        <end position="978"/>
    </location>
</feature>
<dbReference type="InterPro" id="IPR003594">
    <property type="entry name" value="HATPase_dom"/>
</dbReference>
<evidence type="ECO:0000256" key="3">
    <source>
        <dbReference type="ARBA" id="ARBA00022777"/>
    </source>
</evidence>
<feature type="region of interest" description="Disordered" evidence="6">
    <location>
        <begin position="1044"/>
        <end position="1118"/>
    </location>
</feature>
<dbReference type="GeneID" id="66987171"/>
<dbReference type="PANTHER" id="PTHR45339:SF1">
    <property type="entry name" value="HYBRID SIGNAL TRANSDUCTION HISTIDINE KINASE J"/>
    <property type="match status" value="1"/>
</dbReference>
<dbReference type="InterPro" id="IPR003661">
    <property type="entry name" value="HisK_dim/P_dom"/>
</dbReference>
<dbReference type="Gene3D" id="3.30.565.10">
    <property type="entry name" value="Histidine kinase-like ATPase, C-terminal domain"/>
    <property type="match status" value="1"/>
</dbReference>
<keyword evidence="3" id="KW-0418">Kinase</keyword>
<keyword evidence="11" id="KW-1185">Reference proteome</keyword>
<dbReference type="PROSITE" id="PS50109">
    <property type="entry name" value="HIS_KIN"/>
    <property type="match status" value="1"/>
</dbReference>
<dbReference type="SUPFAM" id="SSF47384">
    <property type="entry name" value="Homodimeric domain of signal transducing histidine kinase"/>
    <property type="match status" value="1"/>
</dbReference>
<dbReference type="InterPro" id="IPR001789">
    <property type="entry name" value="Sig_transdc_resp-reg_receiver"/>
</dbReference>
<dbReference type="Pfam" id="PF01590">
    <property type="entry name" value="GAF"/>
    <property type="match status" value="1"/>
</dbReference>
<feature type="compositionally biased region" description="Polar residues" evidence="6">
    <location>
        <begin position="1104"/>
        <end position="1114"/>
    </location>
</feature>
<evidence type="ECO:0000313" key="11">
    <source>
        <dbReference type="Proteomes" id="UP000637239"/>
    </source>
</evidence>
<keyword evidence="4" id="KW-0902">Two-component regulatory system</keyword>
<feature type="compositionally biased region" description="Polar residues" evidence="6">
    <location>
        <begin position="322"/>
        <end position="334"/>
    </location>
</feature>
<dbReference type="SUPFAM" id="SSF55874">
    <property type="entry name" value="ATPase domain of HSP90 chaperone/DNA topoisomerase II/histidine kinase"/>
    <property type="match status" value="1"/>
</dbReference>
<dbReference type="InterPro" id="IPR013654">
    <property type="entry name" value="PAS_2"/>
</dbReference>
<keyword evidence="1 5" id="KW-0597">Phosphoprotein</keyword>
<evidence type="ECO:0000313" key="10">
    <source>
        <dbReference type="EMBL" id="BCR92822.1"/>
    </source>
</evidence>
<dbReference type="KEGG" id="ache:ACHE_80722A"/>
<evidence type="ECO:0000259" key="9">
    <source>
        <dbReference type="PROSITE" id="PS50110"/>
    </source>
</evidence>
<feature type="region of interest" description="Disordered" evidence="6">
    <location>
        <begin position="1"/>
        <end position="25"/>
    </location>
</feature>
<feature type="modified residue" description="4-aspartylphosphate" evidence="5">
    <location>
        <position position="1174"/>
    </location>
</feature>
<evidence type="ECO:0000259" key="7">
    <source>
        <dbReference type="PROSITE" id="PS50046"/>
    </source>
</evidence>
<dbReference type="InterPro" id="IPR036097">
    <property type="entry name" value="HisK_dim/P_sf"/>
</dbReference>
<dbReference type="InterPro" id="IPR029016">
    <property type="entry name" value="GAF-like_dom_sf"/>
</dbReference>
<dbReference type="InterPro" id="IPR035965">
    <property type="entry name" value="PAS-like_dom_sf"/>
</dbReference>
<evidence type="ECO:0000256" key="4">
    <source>
        <dbReference type="ARBA" id="ARBA00023012"/>
    </source>
</evidence>
<dbReference type="Gene3D" id="3.30.450.40">
    <property type="match status" value="1"/>
</dbReference>
<evidence type="ECO:0000256" key="6">
    <source>
        <dbReference type="SAM" id="MobiDB-lite"/>
    </source>
</evidence>
<keyword evidence="2" id="KW-0808">Transferase</keyword>
<dbReference type="SMART" id="SM00388">
    <property type="entry name" value="HisKA"/>
    <property type="match status" value="1"/>
</dbReference>
<feature type="compositionally biased region" description="Low complexity" evidence="6">
    <location>
        <begin position="83"/>
        <end position="98"/>
    </location>
</feature>
<feature type="domain" description="Phytochrome chromophore attachment site" evidence="7">
    <location>
        <begin position="382"/>
        <end position="543"/>
    </location>
</feature>
<accession>A0A7R7ZTT8</accession>
<dbReference type="PROSITE" id="PS50110">
    <property type="entry name" value="RESPONSE_REGULATORY"/>
    <property type="match status" value="1"/>
</dbReference>
<dbReference type="PANTHER" id="PTHR45339">
    <property type="entry name" value="HYBRID SIGNAL TRANSDUCTION HISTIDINE KINASE J"/>
    <property type="match status" value="1"/>
</dbReference>
<dbReference type="Gene3D" id="3.30.450.270">
    <property type="match status" value="1"/>
</dbReference>
<dbReference type="RefSeq" id="XP_043141335.1">
    <property type="nucleotide sequence ID" value="XM_043284124.1"/>
</dbReference>
<dbReference type="InterPro" id="IPR004358">
    <property type="entry name" value="Sig_transdc_His_kin-like_C"/>
</dbReference>
<dbReference type="InterPro" id="IPR016132">
    <property type="entry name" value="Phyto_chromo_attachment"/>
</dbReference>
<dbReference type="Pfam" id="PF00072">
    <property type="entry name" value="Response_reg"/>
    <property type="match status" value="1"/>
</dbReference>
<dbReference type="SMART" id="SM00448">
    <property type="entry name" value="REC"/>
    <property type="match status" value="1"/>
</dbReference>
<reference evidence="10" key="1">
    <citation type="submission" date="2021-01" db="EMBL/GenBank/DDBJ databases">
        <authorList>
            <consortium name="Aspergillus chevalieri M1 genome sequencing consortium"/>
            <person name="Kazuki M."/>
            <person name="Futagami T."/>
        </authorList>
    </citation>
    <scope>NUCLEOTIDE SEQUENCE</scope>
    <source>
        <strain evidence="10">M1</strain>
    </source>
</reference>
<evidence type="ECO:0000256" key="1">
    <source>
        <dbReference type="ARBA" id="ARBA00022553"/>
    </source>
</evidence>
<dbReference type="InterPro" id="IPR036890">
    <property type="entry name" value="HATPase_C_sf"/>
</dbReference>
<evidence type="ECO:0000259" key="8">
    <source>
        <dbReference type="PROSITE" id="PS50109"/>
    </source>
</evidence>
<gene>
    <name evidence="10" type="ORF">ACHE_80722A</name>
</gene>
<dbReference type="SUPFAM" id="SSF55785">
    <property type="entry name" value="PYP-like sensor domain (PAS domain)"/>
    <property type="match status" value="1"/>
</dbReference>
<dbReference type="InterPro" id="IPR005467">
    <property type="entry name" value="His_kinase_dom"/>
</dbReference>
<evidence type="ECO:0000256" key="2">
    <source>
        <dbReference type="ARBA" id="ARBA00022679"/>
    </source>
</evidence>
<dbReference type="InterPro" id="IPR003018">
    <property type="entry name" value="GAF"/>
</dbReference>
<feature type="domain" description="Response regulatory" evidence="9">
    <location>
        <begin position="1123"/>
        <end position="1243"/>
    </location>
</feature>
<evidence type="ECO:0000256" key="5">
    <source>
        <dbReference type="PROSITE-ProRule" id="PRU00169"/>
    </source>
</evidence>
<feature type="region of interest" description="Disordered" evidence="6">
    <location>
        <begin position="83"/>
        <end position="154"/>
    </location>
</feature>
<dbReference type="Gene3D" id="3.30.450.20">
    <property type="entry name" value="PAS domain"/>
    <property type="match status" value="1"/>
</dbReference>
<dbReference type="CDD" id="cd17546">
    <property type="entry name" value="REC_hyHK_CKI1_RcsC-like"/>
    <property type="match status" value="1"/>
</dbReference>
<dbReference type="Pfam" id="PF00512">
    <property type="entry name" value="HisKA"/>
    <property type="match status" value="1"/>
</dbReference>
<dbReference type="FunFam" id="1.10.287.130:FF:000048">
    <property type="entry name" value="Sensor histidine kinase/response regulator"/>
    <property type="match status" value="1"/>
</dbReference>
<dbReference type="CDD" id="cd00082">
    <property type="entry name" value="HisKA"/>
    <property type="match status" value="1"/>
</dbReference>
<feature type="compositionally biased region" description="Polar residues" evidence="6">
    <location>
        <begin position="102"/>
        <end position="142"/>
    </location>
</feature>
<dbReference type="SUPFAM" id="SSF52172">
    <property type="entry name" value="CheY-like"/>
    <property type="match status" value="1"/>
</dbReference>
<dbReference type="InterPro" id="IPR011006">
    <property type="entry name" value="CheY-like_superfamily"/>
</dbReference>
<dbReference type="Pfam" id="PF08446">
    <property type="entry name" value="PAS_2"/>
    <property type="match status" value="1"/>
</dbReference>